<dbReference type="AlphaFoldDB" id="A0AAV4WD71"/>
<reference evidence="1 2" key="1">
    <citation type="submission" date="2021-06" db="EMBL/GenBank/DDBJ databases">
        <title>Caerostris extrusa draft genome.</title>
        <authorList>
            <person name="Kono N."/>
            <person name="Arakawa K."/>
        </authorList>
    </citation>
    <scope>NUCLEOTIDE SEQUENCE [LARGE SCALE GENOMIC DNA]</scope>
</reference>
<dbReference type="Proteomes" id="UP001054945">
    <property type="component" value="Unassembled WGS sequence"/>
</dbReference>
<evidence type="ECO:0000313" key="1">
    <source>
        <dbReference type="EMBL" id="GIY80597.1"/>
    </source>
</evidence>
<sequence length="121" mass="13597">MDCGGKDIFELYRLFKEADIIKFIKIGLMRFAGHICRMDLSSLAPLELELGIEMKEGSREDLGPPRKSIEVEGVDMFSSVGYQILQLNLNGWEEGTNLQMLSLYKFLGCSFQIPMAPGTLT</sequence>
<comment type="caution">
    <text evidence="1">The sequence shown here is derived from an EMBL/GenBank/DDBJ whole genome shotgun (WGS) entry which is preliminary data.</text>
</comment>
<proteinExistence type="predicted"/>
<name>A0AAV4WD71_CAEEX</name>
<accession>A0AAV4WD71</accession>
<gene>
    <name evidence="1" type="ORF">CEXT_467181</name>
</gene>
<organism evidence="1 2">
    <name type="scientific">Caerostris extrusa</name>
    <name type="common">Bark spider</name>
    <name type="synonym">Caerostris bankana</name>
    <dbReference type="NCBI Taxonomy" id="172846"/>
    <lineage>
        <taxon>Eukaryota</taxon>
        <taxon>Metazoa</taxon>
        <taxon>Ecdysozoa</taxon>
        <taxon>Arthropoda</taxon>
        <taxon>Chelicerata</taxon>
        <taxon>Arachnida</taxon>
        <taxon>Araneae</taxon>
        <taxon>Araneomorphae</taxon>
        <taxon>Entelegynae</taxon>
        <taxon>Araneoidea</taxon>
        <taxon>Araneidae</taxon>
        <taxon>Caerostris</taxon>
    </lineage>
</organism>
<dbReference type="EMBL" id="BPLR01016028">
    <property type="protein sequence ID" value="GIY80597.1"/>
    <property type="molecule type" value="Genomic_DNA"/>
</dbReference>
<evidence type="ECO:0000313" key="2">
    <source>
        <dbReference type="Proteomes" id="UP001054945"/>
    </source>
</evidence>
<protein>
    <submittedName>
        <fullName evidence="1">Uncharacterized protein</fullName>
    </submittedName>
</protein>
<keyword evidence="2" id="KW-1185">Reference proteome</keyword>